<evidence type="ECO:0000313" key="3">
    <source>
        <dbReference type="Proteomes" id="UP000001064"/>
    </source>
</evidence>
<gene>
    <name evidence="2" type="ORF">DICPUDRAFT_20813</name>
</gene>
<keyword evidence="1" id="KW-0812">Transmembrane</keyword>
<dbReference type="EMBL" id="GL871156">
    <property type="protein sequence ID" value="EGC33133.1"/>
    <property type="molecule type" value="Genomic_DNA"/>
</dbReference>
<dbReference type="RefSeq" id="XP_003290328.1">
    <property type="nucleotide sequence ID" value="XM_003290280.1"/>
</dbReference>
<reference evidence="3" key="1">
    <citation type="journal article" date="2011" name="Genome Biol.">
        <title>Comparative genomics of the social amoebae Dictyostelium discoideum and Dictyostelium purpureum.</title>
        <authorList>
            <consortium name="US DOE Joint Genome Institute (JGI-PGF)"/>
            <person name="Sucgang R."/>
            <person name="Kuo A."/>
            <person name="Tian X."/>
            <person name="Salerno W."/>
            <person name="Parikh A."/>
            <person name="Feasley C.L."/>
            <person name="Dalin E."/>
            <person name="Tu H."/>
            <person name="Huang E."/>
            <person name="Barry K."/>
            <person name="Lindquist E."/>
            <person name="Shapiro H."/>
            <person name="Bruce D."/>
            <person name="Schmutz J."/>
            <person name="Salamov A."/>
            <person name="Fey P."/>
            <person name="Gaudet P."/>
            <person name="Anjard C."/>
            <person name="Babu M.M."/>
            <person name="Basu S."/>
            <person name="Bushmanova Y."/>
            <person name="van der Wel H."/>
            <person name="Katoh-Kurasawa M."/>
            <person name="Dinh C."/>
            <person name="Coutinho P.M."/>
            <person name="Saito T."/>
            <person name="Elias M."/>
            <person name="Schaap P."/>
            <person name="Kay R.R."/>
            <person name="Henrissat B."/>
            <person name="Eichinger L."/>
            <person name="Rivero F."/>
            <person name="Putnam N.H."/>
            <person name="West C.M."/>
            <person name="Loomis W.F."/>
            <person name="Chisholm R.L."/>
            <person name="Shaulsky G."/>
            <person name="Strassmann J.E."/>
            <person name="Queller D.C."/>
            <person name="Kuspa A."/>
            <person name="Grigoriev I.V."/>
        </authorList>
    </citation>
    <scope>NUCLEOTIDE SEQUENCE [LARGE SCALE GENOMIC DNA]</scope>
    <source>
        <strain evidence="3">QSDP1</strain>
    </source>
</reference>
<feature type="transmembrane region" description="Helical" evidence="1">
    <location>
        <begin position="96"/>
        <end position="118"/>
    </location>
</feature>
<name>F0ZSD8_DICPU</name>
<feature type="transmembrane region" description="Helical" evidence="1">
    <location>
        <begin position="57"/>
        <end position="76"/>
    </location>
</feature>
<evidence type="ECO:0000313" key="2">
    <source>
        <dbReference type="EMBL" id="EGC33133.1"/>
    </source>
</evidence>
<dbReference type="InParanoid" id="F0ZSD8"/>
<dbReference type="AlphaFoldDB" id="F0ZSD8"/>
<evidence type="ECO:0000256" key="1">
    <source>
        <dbReference type="SAM" id="Phobius"/>
    </source>
</evidence>
<keyword evidence="1" id="KW-1133">Transmembrane helix</keyword>
<dbReference type="GeneID" id="10504684"/>
<organism evidence="2 3">
    <name type="scientific">Dictyostelium purpureum</name>
    <name type="common">Slime mold</name>
    <dbReference type="NCBI Taxonomy" id="5786"/>
    <lineage>
        <taxon>Eukaryota</taxon>
        <taxon>Amoebozoa</taxon>
        <taxon>Evosea</taxon>
        <taxon>Eumycetozoa</taxon>
        <taxon>Dictyostelia</taxon>
        <taxon>Dictyosteliales</taxon>
        <taxon>Dictyosteliaceae</taxon>
        <taxon>Dictyostelium</taxon>
    </lineage>
</organism>
<protein>
    <submittedName>
        <fullName evidence="2">Uncharacterized protein</fullName>
    </submittedName>
</protein>
<dbReference type="OMA" id="CIAGFAK"/>
<dbReference type="eggNOG" id="ENOG502RHK6">
    <property type="taxonomic scope" value="Eukaryota"/>
</dbReference>
<dbReference type="OrthoDB" id="21296at2759"/>
<keyword evidence="3" id="KW-1185">Reference proteome</keyword>
<dbReference type="KEGG" id="dpp:DICPUDRAFT_20813"/>
<keyword evidence="1" id="KW-0472">Membrane</keyword>
<feature type="non-terminal residue" evidence="2">
    <location>
        <position position="195"/>
    </location>
</feature>
<dbReference type="VEuPathDB" id="AmoebaDB:DICPUDRAFT_20813"/>
<proteinExistence type="predicted"/>
<dbReference type="Proteomes" id="UP000001064">
    <property type="component" value="Unassembled WGS sequence"/>
</dbReference>
<accession>F0ZSD8</accession>
<dbReference type="FunCoup" id="F0ZSD8">
    <property type="interactions" value="937"/>
</dbReference>
<sequence>MNSAKVKAKRDEGCCSGFGTFQEIYPQNLYGVMEPNEFETTIRTLNSKTETKMPKKLFFCFIPVLIGVILCIAGFAKFASADPSNQDTYDSNGPVFIGIGIAFTFVGCIAFGIGMCIFQKGVTNKIKKELTVINKHYASRRIKWTLETEIVEEYVDPHEYEVHKNNKAYRNGIVYDKNGRPMKRTTVYFILIVFP</sequence>